<dbReference type="GO" id="GO:0016881">
    <property type="term" value="F:acid-amino acid ligase activity"/>
    <property type="evidence" value="ECO:0007669"/>
    <property type="project" value="InterPro"/>
</dbReference>
<dbReference type="InterPro" id="IPR036565">
    <property type="entry name" value="Mur-like_cat_sf"/>
</dbReference>
<evidence type="ECO:0000313" key="8">
    <source>
        <dbReference type="Proteomes" id="UP000672602"/>
    </source>
</evidence>
<reference evidence="7" key="1">
    <citation type="submission" date="2021-04" db="EMBL/GenBank/DDBJ databases">
        <authorList>
            <person name="Zhang D.-C."/>
        </authorList>
    </citation>
    <scope>NUCLEOTIDE SEQUENCE</scope>
    <source>
        <strain evidence="7">CGMCC 1.15697</strain>
    </source>
</reference>
<feature type="domain" description="Mur ligase central" evidence="6">
    <location>
        <begin position="189"/>
        <end position="380"/>
    </location>
</feature>
<evidence type="ECO:0000256" key="1">
    <source>
        <dbReference type="ARBA" id="ARBA00022598"/>
    </source>
</evidence>
<dbReference type="PANTHER" id="PTHR43024:SF1">
    <property type="entry name" value="UDP-N-ACETYLMURAMOYL-TRIPEPTIDE--D-ALANYL-D-ALANINE LIGASE"/>
    <property type="match status" value="1"/>
</dbReference>
<evidence type="ECO:0000256" key="4">
    <source>
        <dbReference type="SAM" id="Phobius"/>
    </source>
</evidence>
<comment type="caution">
    <text evidence="7">The sequence shown here is derived from an EMBL/GenBank/DDBJ whole genome shotgun (WGS) entry which is preliminary data.</text>
</comment>
<name>A0A8J7V1J3_9PROT</name>
<dbReference type="RefSeq" id="WP_210682424.1">
    <property type="nucleotide sequence ID" value="NZ_JAGMWN010000005.1"/>
</dbReference>
<evidence type="ECO:0000256" key="3">
    <source>
        <dbReference type="ARBA" id="ARBA00022840"/>
    </source>
</evidence>
<proteinExistence type="predicted"/>
<organism evidence="7 8">
    <name type="scientific">Marivibrio halodurans</name>
    <dbReference type="NCBI Taxonomy" id="2039722"/>
    <lineage>
        <taxon>Bacteria</taxon>
        <taxon>Pseudomonadati</taxon>
        <taxon>Pseudomonadota</taxon>
        <taxon>Alphaproteobacteria</taxon>
        <taxon>Rhodospirillales</taxon>
        <taxon>Rhodospirillaceae</taxon>
        <taxon>Marivibrio</taxon>
    </lineage>
</organism>
<protein>
    <submittedName>
        <fullName evidence="7">UDP-N-acetylmuramoyl-tripeptide--D-alanyl-D-alanine ligase</fullName>
    </submittedName>
</protein>
<dbReference type="InterPro" id="IPR036615">
    <property type="entry name" value="Mur_ligase_C_dom_sf"/>
</dbReference>
<evidence type="ECO:0000259" key="6">
    <source>
        <dbReference type="Pfam" id="PF08245"/>
    </source>
</evidence>
<dbReference type="SUPFAM" id="SSF53244">
    <property type="entry name" value="MurD-like peptide ligases, peptide-binding domain"/>
    <property type="match status" value="1"/>
</dbReference>
<dbReference type="EMBL" id="JAGMWN010000005">
    <property type="protein sequence ID" value="MBP5857851.1"/>
    <property type="molecule type" value="Genomic_DNA"/>
</dbReference>
<dbReference type="Proteomes" id="UP000672602">
    <property type="component" value="Unassembled WGS sequence"/>
</dbReference>
<feature type="transmembrane region" description="Helical" evidence="4">
    <location>
        <begin position="56"/>
        <end position="73"/>
    </location>
</feature>
<feature type="transmembrane region" description="Helical" evidence="4">
    <location>
        <begin position="117"/>
        <end position="135"/>
    </location>
</feature>
<dbReference type="GO" id="GO:0005524">
    <property type="term" value="F:ATP binding"/>
    <property type="evidence" value="ECO:0007669"/>
    <property type="project" value="UniProtKB-KW"/>
</dbReference>
<dbReference type="Gene3D" id="3.90.190.20">
    <property type="entry name" value="Mur ligase, C-terminal domain"/>
    <property type="match status" value="1"/>
</dbReference>
<sequence>MTEWLAYLPPIALLAGFALFARRRLLTYLHVFQQEEYDGPRFIKWIARNGAVDRRMTLALAALGFATPLLHGIGGINGSWIAAGFALLFFLGLAAIENDPRKAAKKKLAMTRRARRILYLAAAVLAVPAIAIAAIPLPVWSWLVAVQSIPIALVLGNLLLMPYEARVQKRFWTEAHDKLTRLAPTVIGITGSYGKTSVKHILGHMLETVAPTLITPGSVNTPMGIARVVRESLGAHHRYFIAEMGAYGPGSIARLCRLAPPDFAIITAIGHAHYERFKTLETVAEAKFELAEAAIARDGHVVVPTSLAEIGPAAARMAERPDRFIRCGAAEGCDLRILESRQTPEGILVRVVWDGVEHELRAPLFGSHHATNLALAFAAVCALGVRPEDAKLGLKRLPQIAHRLEVKPRPDGSVTLDDAYNSNPVGFKAAVETVGLLKGKHGGRGILVTPGMVELGEAHRAEHAKAGEAAAATIDVLLAVVPERIEPLIESYRGARGETAEVIRCASFAEADTWLRENRRSGDIVLLENDLPDLYERKLSL</sequence>
<keyword evidence="4" id="KW-0812">Transmembrane</keyword>
<keyword evidence="4" id="KW-1133">Transmembrane helix</keyword>
<keyword evidence="2" id="KW-0547">Nucleotide-binding</keyword>
<dbReference type="Pfam" id="PF02875">
    <property type="entry name" value="Mur_ligase_C"/>
    <property type="match status" value="1"/>
</dbReference>
<keyword evidence="4" id="KW-0472">Membrane</keyword>
<accession>A0A8J7V1J3</accession>
<evidence type="ECO:0000256" key="2">
    <source>
        <dbReference type="ARBA" id="ARBA00022741"/>
    </source>
</evidence>
<feature type="transmembrane region" description="Helical" evidence="4">
    <location>
        <begin position="141"/>
        <end position="160"/>
    </location>
</feature>
<dbReference type="Gene3D" id="3.40.1190.10">
    <property type="entry name" value="Mur-like, catalytic domain"/>
    <property type="match status" value="1"/>
</dbReference>
<feature type="transmembrane region" description="Helical" evidence="4">
    <location>
        <begin position="79"/>
        <end position="96"/>
    </location>
</feature>
<dbReference type="InterPro" id="IPR004101">
    <property type="entry name" value="Mur_ligase_C"/>
</dbReference>
<evidence type="ECO:0000313" key="7">
    <source>
        <dbReference type="EMBL" id="MBP5857851.1"/>
    </source>
</evidence>
<keyword evidence="8" id="KW-1185">Reference proteome</keyword>
<dbReference type="InterPro" id="IPR013221">
    <property type="entry name" value="Mur_ligase_cen"/>
</dbReference>
<gene>
    <name evidence="7" type="ORF">KAJ83_12600</name>
</gene>
<dbReference type="InterPro" id="IPR051046">
    <property type="entry name" value="MurCDEF_CellWall_CoF430Synth"/>
</dbReference>
<feature type="domain" description="Mur ligase C-terminal" evidence="5">
    <location>
        <begin position="402"/>
        <end position="527"/>
    </location>
</feature>
<dbReference type="SUPFAM" id="SSF53623">
    <property type="entry name" value="MurD-like peptide ligases, catalytic domain"/>
    <property type="match status" value="1"/>
</dbReference>
<feature type="transmembrane region" description="Helical" evidence="4">
    <location>
        <begin position="6"/>
        <end position="22"/>
    </location>
</feature>
<dbReference type="AlphaFoldDB" id="A0A8J7V1J3"/>
<keyword evidence="3" id="KW-0067">ATP-binding</keyword>
<keyword evidence="1 7" id="KW-0436">Ligase</keyword>
<dbReference type="Pfam" id="PF08245">
    <property type="entry name" value="Mur_ligase_M"/>
    <property type="match status" value="1"/>
</dbReference>
<dbReference type="PANTHER" id="PTHR43024">
    <property type="entry name" value="UDP-N-ACETYLMURAMOYL-TRIPEPTIDE--D-ALANYL-D-ALANINE LIGASE"/>
    <property type="match status" value="1"/>
</dbReference>
<evidence type="ECO:0000259" key="5">
    <source>
        <dbReference type="Pfam" id="PF02875"/>
    </source>
</evidence>